<name>A0A6B2H5N6_9BACT</name>
<evidence type="ECO:0000313" key="4">
    <source>
        <dbReference type="EMBL" id="NDK57448.1"/>
    </source>
</evidence>
<dbReference type="Proteomes" id="UP000478546">
    <property type="component" value="Unassembled WGS sequence"/>
</dbReference>
<dbReference type="RefSeq" id="WP_162347509.1">
    <property type="nucleotide sequence ID" value="NZ_JAAEAA010000027.1"/>
</dbReference>
<dbReference type="AlphaFoldDB" id="A0A6B2H5N6"/>
<sequence>MKMKQTYAWAIVAAVPFMMQAWPATAQTQEKTPAATEKDHEPHTACTNDSETLSGLFLTPAPKGTFKLDFEQQLKEDAVLAITNTKGQKVFEKPVSTAKKQQAWSYNVGKLKPDTYLVEVKTSDTTYWTKFKIGQ</sequence>
<protein>
    <submittedName>
        <fullName evidence="4">T9SS type A sorting domain-containing protein</fullName>
    </submittedName>
</protein>
<dbReference type="EMBL" id="JAAEAA010000027">
    <property type="protein sequence ID" value="NDK57448.1"/>
    <property type="molecule type" value="Genomic_DNA"/>
</dbReference>
<evidence type="ECO:0000259" key="3">
    <source>
        <dbReference type="Pfam" id="PF18962"/>
    </source>
</evidence>
<evidence type="ECO:0000313" key="5">
    <source>
        <dbReference type="Proteomes" id="UP000478546"/>
    </source>
</evidence>
<feature type="chain" id="PRO_5025649460" evidence="2">
    <location>
        <begin position="27"/>
        <end position="135"/>
    </location>
</feature>
<proteinExistence type="predicted"/>
<evidence type="ECO:0000256" key="2">
    <source>
        <dbReference type="SAM" id="SignalP"/>
    </source>
</evidence>
<feature type="region of interest" description="Disordered" evidence="1">
    <location>
        <begin position="28"/>
        <end position="51"/>
    </location>
</feature>
<feature type="signal peptide" evidence="2">
    <location>
        <begin position="1"/>
        <end position="26"/>
    </location>
</feature>
<organism evidence="4 5">
    <name type="scientific">Pontibacter fetidus</name>
    <dbReference type="NCBI Taxonomy" id="2700082"/>
    <lineage>
        <taxon>Bacteria</taxon>
        <taxon>Pseudomonadati</taxon>
        <taxon>Bacteroidota</taxon>
        <taxon>Cytophagia</taxon>
        <taxon>Cytophagales</taxon>
        <taxon>Hymenobacteraceae</taxon>
        <taxon>Pontibacter</taxon>
    </lineage>
</organism>
<feature type="domain" description="Secretion system C-terminal sorting" evidence="3">
    <location>
        <begin position="60"/>
        <end position="133"/>
    </location>
</feature>
<dbReference type="Pfam" id="PF18962">
    <property type="entry name" value="Por_Secre_tail"/>
    <property type="match status" value="1"/>
</dbReference>
<comment type="caution">
    <text evidence="4">The sequence shown here is derived from an EMBL/GenBank/DDBJ whole genome shotgun (WGS) entry which is preliminary data.</text>
</comment>
<dbReference type="InterPro" id="IPR026444">
    <property type="entry name" value="Secre_tail"/>
</dbReference>
<evidence type="ECO:0000256" key="1">
    <source>
        <dbReference type="SAM" id="MobiDB-lite"/>
    </source>
</evidence>
<accession>A0A6B2H5N6</accession>
<gene>
    <name evidence="4" type="ORF">GWO68_16105</name>
</gene>
<keyword evidence="5" id="KW-1185">Reference proteome</keyword>
<keyword evidence="2" id="KW-0732">Signal</keyword>
<reference evidence="4 5" key="1">
    <citation type="submission" date="2020-01" db="EMBL/GenBank/DDBJ databases">
        <authorList>
            <person name="Kim M.K."/>
        </authorList>
    </citation>
    <scope>NUCLEOTIDE SEQUENCE [LARGE SCALE GENOMIC DNA]</scope>
    <source>
        <strain evidence="4 5">BT213</strain>
    </source>
</reference>